<protein>
    <submittedName>
        <fullName evidence="3">Uncharacterized protein</fullName>
    </submittedName>
</protein>
<evidence type="ECO:0000256" key="2">
    <source>
        <dbReference type="SAM" id="MobiDB-lite"/>
    </source>
</evidence>
<comment type="similarity">
    <text evidence="1">Belongs to the iron/ascorbate-dependent oxidoreductase family.</text>
</comment>
<keyword evidence="4" id="KW-1185">Reference proteome</keyword>
<proteinExistence type="inferred from homology"/>
<dbReference type="Gene3D" id="2.60.120.330">
    <property type="entry name" value="B-lactam Antibiotic, Isopenicillin N Synthase, Chain"/>
    <property type="match status" value="1"/>
</dbReference>
<sequence>MPSLTSLKSLASGRKKRSPDQDQQQHQDPSQNRLNYDEPADTRPPLIPVMLPRVHPNRHRALWDQGWTTMDMNVSSSDTLYTSYQELLKSSKAFFDLPTDQKAAFKTKLGSEDGWSRVEGEKEFITLRSLETTPEILKDAASRYWTEVGDLLNETLGKVAESLGLPAESLTVYSEPCSRLGRKTATMLRLFRYEGFEGKQNKVVAEAHRDLGLLSLVVGDRPGLEVYDRYLNWSFPIERSYKTPSETVLVGRQLERLTNGRYRAGGHLVRSYRKEDPVNEKRQPSSQQYRYSIVFVLRAHFPIPIDTDNLTTLITGEFSNPLRDITALDMFKTIYSAHYNINTDKEEREAQKRKLDEEKRKKEAGEAAAPPS</sequence>
<accession>A0A1L7X441</accession>
<dbReference type="Proteomes" id="UP000184330">
    <property type="component" value="Unassembled WGS sequence"/>
</dbReference>
<dbReference type="SUPFAM" id="SSF51197">
    <property type="entry name" value="Clavaminate synthase-like"/>
    <property type="match status" value="1"/>
</dbReference>
<dbReference type="PANTHER" id="PTHR47990">
    <property type="entry name" value="2-OXOGLUTARATE (2OG) AND FE(II)-DEPENDENT OXYGENASE SUPERFAMILY PROTEIN-RELATED"/>
    <property type="match status" value="1"/>
</dbReference>
<dbReference type="EMBL" id="FJOG01000014">
    <property type="protein sequence ID" value="CZR59799.1"/>
    <property type="molecule type" value="Genomic_DNA"/>
</dbReference>
<feature type="region of interest" description="Disordered" evidence="2">
    <location>
        <begin position="1"/>
        <end position="47"/>
    </location>
</feature>
<gene>
    <name evidence="3" type="ORF">PAC_09693</name>
</gene>
<dbReference type="OrthoDB" id="288590at2759"/>
<organism evidence="3 4">
    <name type="scientific">Phialocephala subalpina</name>
    <dbReference type="NCBI Taxonomy" id="576137"/>
    <lineage>
        <taxon>Eukaryota</taxon>
        <taxon>Fungi</taxon>
        <taxon>Dikarya</taxon>
        <taxon>Ascomycota</taxon>
        <taxon>Pezizomycotina</taxon>
        <taxon>Leotiomycetes</taxon>
        <taxon>Helotiales</taxon>
        <taxon>Mollisiaceae</taxon>
        <taxon>Phialocephala</taxon>
        <taxon>Phialocephala fortinii species complex</taxon>
    </lineage>
</organism>
<feature type="compositionally biased region" description="Basic and acidic residues" evidence="2">
    <location>
        <begin position="344"/>
        <end position="365"/>
    </location>
</feature>
<name>A0A1L7X441_9HELO</name>
<feature type="region of interest" description="Disordered" evidence="2">
    <location>
        <begin position="344"/>
        <end position="372"/>
    </location>
</feature>
<evidence type="ECO:0000313" key="4">
    <source>
        <dbReference type="Proteomes" id="UP000184330"/>
    </source>
</evidence>
<dbReference type="InterPro" id="IPR050231">
    <property type="entry name" value="Iron_ascorbate_oxido_reductase"/>
</dbReference>
<evidence type="ECO:0000313" key="3">
    <source>
        <dbReference type="EMBL" id="CZR59799.1"/>
    </source>
</evidence>
<evidence type="ECO:0000256" key="1">
    <source>
        <dbReference type="ARBA" id="ARBA00008056"/>
    </source>
</evidence>
<dbReference type="InterPro" id="IPR027443">
    <property type="entry name" value="IPNS-like_sf"/>
</dbReference>
<reference evidence="3 4" key="1">
    <citation type="submission" date="2016-03" db="EMBL/GenBank/DDBJ databases">
        <authorList>
            <person name="Ploux O."/>
        </authorList>
    </citation>
    <scope>NUCLEOTIDE SEQUENCE [LARGE SCALE GENOMIC DNA]</scope>
    <source>
        <strain evidence="3 4">UAMH 11012</strain>
    </source>
</reference>
<dbReference type="AlphaFoldDB" id="A0A1L7X441"/>